<feature type="transmembrane region" description="Helical" evidence="5">
    <location>
        <begin position="296"/>
        <end position="314"/>
    </location>
</feature>
<dbReference type="SUPFAM" id="SSF103473">
    <property type="entry name" value="MFS general substrate transporter"/>
    <property type="match status" value="1"/>
</dbReference>
<evidence type="ECO:0000256" key="3">
    <source>
        <dbReference type="ARBA" id="ARBA00022989"/>
    </source>
</evidence>
<evidence type="ECO:0000259" key="6">
    <source>
        <dbReference type="PROSITE" id="PS50850"/>
    </source>
</evidence>
<evidence type="ECO:0000256" key="1">
    <source>
        <dbReference type="ARBA" id="ARBA00004141"/>
    </source>
</evidence>
<feature type="transmembrane region" description="Helical" evidence="5">
    <location>
        <begin position="321"/>
        <end position="340"/>
    </location>
</feature>
<keyword evidence="2 5" id="KW-0812">Transmembrane</keyword>
<reference evidence="7 8" key="1">
    <citation type="submission" date="2014-04" db="EMBL/GenBank/DDBJ databases">
        <authorList>
            <consortium name="DOE Joint Genome Institute"/>
            <person name="Kuo A."/>
            <person name="Martino E."/>
            <person name="Perotto S."/>
            <person name="Kohler A."/>
            <person name="Nagy L.G."/>
            <person name="Floudas D."/>
            <person name="Copeland A."/>
            <person name="Barry K.W."/>
            <person name="Cichocki N."/>
            <person name="Veneault-Fourrey C."/>
            <person name="LaButti K."/>
            <person name="Lindquist E.A."/>
            <person name="Lipzen A."/>
            <person name="Lundell T."/>
            <person name="Morin E."/>
            <person name="Murat C."/>
            <person name="Sun H."/>
            <person name="Tunlid A."/>
            <person name="Henrissat B."/>
            <person name="Grigoriev I.V."/>
            <person name="Hibbett D.S."/>
            <person name="Martin F."/>
            <person name="Nordberg H.P."/>
            <person name="Cantor M.N."/>
            <person name="Hua S.X."/>
        </authorList>
    </citation>
    <scope>NUCLEOTIDE SEQUENCE [LARGE SCALE GENOMIC DNA]</scope>
    <source>
        <strain evidence="7 8">Zn</strain>
    </source>
</reference>
<dbReference type="GO" id="GO:0022857">
    <property type="term" value="F:transmembrane transporter activity"/>
    <property type="evidence" value="ECO:0007669"/>
    <property type="project" value="InterPro"/>
</dbReference>
<dbReference type="EMBL" id="KN832870">
    <property type="protein sequence ID" value="KIN07021.1"/>
    <property type="molecule type" value="Genomic_DNA"/>
</dbReference>
<evidence type="ECO:0000256" key="5">
    <source>
        <dbReference type="SAM" id="Phobius"/>
    </source>
</evidence>
<keyword evidence="4 5" id="KW-0472">Membrane</keyword>
<feature type="transmembrane region" description="Helical" evidence="5">
    <location>
        <begin position="422"/>
        <end position="445"/>
    </location>
</feature>
<name>A0A0C3HFM1_OIDMZ</name>
<dbReference type="InterPro" id="IPR036259">
    <property type="entry name" value="MFS_trans_sf"/>
</dbReference>
<gene>
    <name evidence="7" type="ORF">OIDMADRAFT_36694</name>
</gene>
<dbReference type="Proteomes" id="UP000054321">
    <property type="component" value="Unassembled WGS sequence"/>
</dbReference>
<dbReference type="CDD" id="cd17476">
    <property type="entry name" value="MFS_Amf1_MDR_like"/>
    <property type="match status" value="1"/>
</dbReference>
<dbReference type="Pfam" id="PF07690">
    <property type="entry name" value="MFS_1"/>
    <property type="match status" value="1"/>
</dbReference>
<dbReference type="InterPro" id="IPR011701">
    <property type="entry name" value="MFS"/>
</dbReference>
<comment type="subcellular location">
    <subcellularLocation>
        <location evidence="1">Membrane</location>
        <topology evidence="1">Multi-pass membrane protein</topology>
    </subcellularLocation>
</comment>
<dbReference type="Gene3D" id="1.20.1720.10">
    <property type="entry name" value="Multidrug resistance protein D"/>
    <property type="match status" value="1"/>
</dbReference>
<organism evidence="7 8">
    <name type="scientific">Oidiodendron maius (strain Zn)</name>
    <dbReference type="NCBI Taxonomy" id="913774"/>
    <lineage>
        <taxon>Eukaryota</taxon>
        <taxon>Fungi</taxon>
        <taxon>Dikarya</taxon>
        <taxon>Ascomycota</taxon>
        <taxon>Pezizomycotina</taxon>
        <taxon>Leotiomycetes</taxon>
        <taxon>Leotiomycetes incertae sedis</taxon>
        <taxon>Myxotrichaceae</taxon>
        <taxon>Oidiodendron</taxon>
    </lineage>
</organism>
<feature type="transmembrane region" description="Helical" evidence="5">
    <location>
        <begin position="119"/>
        <end position="138"/>
    </location>
</feature>
<keyword evidence="3 5" id="KW-1133">Transmembrane helix</keyword>
<dbReference type="Gene3D" id="1.20.1250.20">
    <property type="entry name" value="MFS general substrate transporter like domains"/>
    <property type="match status" value="1"/>
</dbReference>
<dbReference type="InParanoid" id="A0A0C3HFM1"/>
<dbReference type="InterPro" id="IPR020846">
    <property type="entry name" value="MFS_dom"/>
</dbReference>
<dbReference type="OrthoDB" id="2428527at2759"/>
<dbReference type="PROSITE" id="PS50850">
    <property type="entry name" value="MFS"/>
    <property type="match status" value="1"/>
</dbReference>
<proteinExistence type="predicted"/>
<feature type="transmembrane region" description="Helical" evidence="5">
    <location>
        <begin position="383"/>
        <end position="402"/>
    </location>
</feature>
<evidence type="ECO:0000256" key="4">
    <source>
        <dbReference type="ARBA" id="ARBA00023136"/>
    </source>
</evidence>
<feature type="transmembrane region" description="Helical" evidence="5">
    <location>
        <begin position="59"/>
        <end position="77"/>
    </location>
</feature>
<sequence>MTQAGLGQAIAPLRIIGASFGVDNDPAQLAWFPAAYSLTVGTFILIAGRLGDLYGHKRLFVVGYLWFGLWSLIAGFAVYSGPILFACCRAFQGIGPALLLPNGIAILGTTYEPGVRKAMVFSAFGALAPSGFIVGALFSSLFAEFVWWPWAYWVMGIFCFLFAIASILLIPYTQPPQPFDNSQSIWLRTDVAGCLTGVSGLVLVNFAWNRAPAVGWSEPYVYVLLIVGLIFLVIFGQIEKRTKFPLVPIASMTADIGFIFACVACGWAAFGIWLYYAWQFVEKLRGVSPLLTTAQFTPAAITGFIAAITTGLVFTRVTGSVLMIIALTAFSVGPILLVTAPINQTYWAQLFVAIIVMPFGMDISFPVATLLLSNAMPREHQGLSASLVATIINYSLSLALGFAGTVEVHVNDGGNDLLRGYRGAWCLSIGLSVLGIVLAMFYGLYEHRKSKKTTTDSPSSTEDK</sequence>
<feature type="transmembrane region" description="Helical" evidence="5">
    <location>
        <begin position="346"/>
        <end position="371"/>
    </location>
</feature>
<evidence type="ECO:0000313" key="8">
    <source>
        <dbReference type="Proteomes" id="UP000054321"/>
    </source>
</evidence>
<feature type="transmembrane region" description="Helical" evidence="5">
    <location>
        <begin position="220"/>
        <end position="238"/>
    </location>
</feature>
<evidence type="ECO:0000256" key="2">
    <source>
        <dbReference type="ARBA" id="ARBA00022692"/>
    </source>
</evidence>
<keyword evidence="8" id="KW-1185">Reference proteome</keyword>
<feature type="domain" description="Major facilitator superfamily (MFS) profile" evidence="6">
    <location>
        <begin position="1"/>
        <end position="447"/>
    </location>
</feature>
<protein>
    <recommendedName>
        <fullName evidence="6">Major facilitator superfamily (MFS) profile domain-containing protein</fullName>
    </recommendedName>
</protein>
<dbReference type="GO" id="GO:0016020">
    <property type="term" value="C:membrane"/>
    <property type="evidence" value="ECO:0007669"/>
    <property type="project" value="UniProtKB-SubCell"/>
</dbReference>
<feature type="transmembrane region" description="Helical" evidence="5">
    <location>
        <begin position="83"/>
        <end position="107"/>
    </location>
</feature>
<dbReference type="PANTHER" id="PTHR42718">
    <property type="entry name" value="MAJOR FACILITATOR SUPERFAMILY MULTIDRUG TRANSPORTER MFSC"/>
    <property type="match status" value="1"/>
</dbReference>
<feature type="transmembrane region" description="Helical" evidence="5">
    <location>
        <begin position="185"/>
        <end position="208"/>
    </location>
</feature>
<evidence type="ECO:0000313" key="7">
    <source>
        <dbReference type="EMBL" id="KIN07021.1"/>
    </source>
</evidence>
<feature type="transmembrane region" description="Helical" evidence="5">
    <location>
        <begin position="150"/>
        <end position="173"/>
    </location>
</feature>
<dbReference type="AlphaFoldDB" id="A0A0C3HFM1"/>
<feature type="transmembrane region" description="Helical" evidence="5">
    <location>
        <begin position="258"/>
        <end position="276"/>
    </location>
</feature>
<dbReference type="HOGENOM" id="CLU_000960_27_4_1"/>
<reference evidence="8" key="2">
    <citation type="submission" date="2015-01" db="EMBL/GenBank/DDBJ databases">
        <title>Evolutionary Origins and Diversification of the Mycorrhizal Mutualists.</title>
        <authorList>
            <consortium name="DOE Joint Genome Institute"/>
            <consortium name="Mycorrhizal Genomics Consortium"/>
            <person name="Kohler A."/>
            <person name="Kuo A."/>
            <person name="Nagy L.G."/>
            <person name="Floudas D."/>
            <person name="Copeland A."/>
            <person name="Barry K.W."/>
            <person name="Cichocki N."/>
            <person name="Veneault-Fourrey C."/>
            <person name="LaButti K."/>
            <person name="Lindquist E.A."/>
            <person name="Lipzen A."/>
            <person name="Lundell T."/>
            <person name="Morin E."/>
            <person name="Murat C."/>
            <person name="Riley R."/>
            <person name="Ohm R."/>
            <person name="Sun H."/>
            <person name="Tunlid A."/>
            <person name="Henrissat B."/>
            <person name="Grigoriev I.V."/>
            <person name="Hibbett D.S."/>
            <person name="Martin F."/>
        </authorList>
    </citation>
    <scope>NUCLEOTIDE SEQUENCE [LARGE SCALE GENOMIC DNA]</scope>
    <source>
        <strain evidence="8">Zn</strain>
    </source>
</reference>
<feature type="transmembrane region" description="Helical" evidence="5">
    <location>
        <begin position="29"/>
        <end position="47"/>
    </location>
</feature>
<dbReference type="PANTHER" id="PTHR42718:SF1">
    <property type="entry name" value="LOW AFFINITY AMMONIUM TRANSPORTER"/>
    <property type="match status" value="1"/>
</dbReference>
<accession>A0A0C3HFM1</accession>